<dbReference type="Proteomes" id="UP000886501">
    <property type="component" value="Unassembled WGS sequence"/>
</dbReference>
<accession>A0ACB6ZAD3</accession>
<comment type="caution">
    <text evidence="1">The sequence shown here is derived from an EMBL/GenBank/DDBJ whole genome shotgun (WGS) entry which is preliminary data.</text>
</comment>
<reference evidence="1" key="2">
    <citation type="journal article" date="2020" name="Nat. Commun.">
        <title>Large-scale genome sequencing of mycorrhizal fungi provides insights into the early evolution of symbiotic traits.</title>
        <authorList>
            <person name="Miyauchi S."/>
            <person name="Kiss E."/>
            <person name="Kuo A."/>
            <person name="Drula E."/>
            <person name="Kohler A."/>
            <person name="Sanchez-Garcia M."/>
            <person name="Morin E."/>
            <person name="Andreopoulos B."/>
            <person name="Barry K.W."/>
            <person name="Bonito G."/>
            <person name="Buee M."/>
            <person name="Carver A."/>
            <person name="Chen C."/>
            <person name="Cichocki N."/>
            <person name="Clum A."/>
            <person name="Culley D."/>
            <person name="Crous P.W."/>
            <person name="Fauchery L."/>
            <person name="Girlanda M."/>
            <person name="Hayes R.D."/>
            <person name="Keri Z."/>
            <person name="LaButti K."/>
            <person name="Lipzen A."/>
            <person name="Lombard V."/>
            <person name="Magnuson J."/>
            <person name="Maillard F."/>
            <person name="Murat C."/>
            <person name="Nolan M."/>
            <person name="Ohm R.A."/>
            <person name="Pangilinan J."/>
            <person name="Pereira M.F."/>
            <person name="Perotto S."/>
            <person name="Peter M."/>
            <person name="Pfister S."/>
            <person name="Riley R."/>
            <person name="Sitrit Y."/>
            <person name="Stielow J.B."/>
            <person name="Szollosi G."/>
            <person name="Zifcakova L."/>
            <person name="Stursova M."/>
            <person name="Spatafora J.W."/>
            <person name="Tedersoo L."/>
            <person name="Vaario L.M."/>
            <person name="Yamada A."/>
            <person name="Yan M."/>
            <person name="Wang P."/>
            <person name="Xu J."/>
            <person name="Bruns T."/>
            <person name="Baldrian P."/>
            <person name="Vilgalys R."/>
            <person name="Dunand C."/>
            <person name="Henrissat B."/>
            <person name="Grigoriev I.V."/>
            <person name="Hibbett D."/>
            <person name="Nagy L.G."/>
            <person name="Martin F.M."/>
        </authorList>
    </citation>
    <scope>NUCLEOTIDE SEQUENCE</scope>
    <source>
        <strain evidence="1">P2</strain>
    </source>
</reference>
<dbReference type="EMBL" id="MU118051">
    <property type="protein sequence ID" value="KAF9646704.1"/>
    <property type="molecule type" value="Genomic_DNA"/>
</dbReference>
<evidence type="ECO:0000313" key="1">
    <source>
        <dbReference type="EMBL" id="KAF9646704.1"/>
    </source>
</evidence>
<proteinExistence type="predicted"/>
<protein>
    <submittedName>
        <fullName evidence="1">Uncharacterized protein</fullName>
    </submittedName>
</protein>
<sequence length="100" mass="11202">MPLVLLTRHLSSIVAMTKASGQNFGWRHRFSQDTRDLALKSTPGLVLLTWRVWRSFHARNLLVMPGTIVRQVNHPRPHPDNNNSQRTGLGSGSEHPGCAI</sequence>
<organism evidence="1 2">
    <name type="scientific">Thelephora ganbajun</name>
    <name type="common">Ganba fungus</name>
    <dbReference type="NCBI Taxonomy" id="370292"/>
    <lineage>
        <taxon>Eukaryota</taxon>
        <taxon>Fungi</taxon>
        <taxon>Dikarya</taxon>
        <taxon>Basidiomycota</taxon>
        <taxon>Agaricomycotina</taxon>
        <taxon>Agaricomycetes</taxon>
        <taxon>Thelephorales</taxon>
        <taxon>Thelephoraceae</taxon>
        <taxon>Thelephora</taxon>
    </lineage>
</organism>
<reference evidence="1" key="1">
    <citation type="submission" date="2019-10" db="EMBL/GenBank/DDBJ databases">
        <authorList>
            <consortium name="DOE Joint Genome Institute"/>
            <person name="Kuo A."/>
            <person name="Miyauchi S."/>
            <person name="Kiss E."/>
            <person name="Drula E."/>
            <person name="Kohler A."/>
            <person name="Sanchez-Garcia M."/>
            <person name="Andreopoulos B."/>
            <person name="Barry K.W."/>
            <person name="Bonito G."/>
            <person name="Buee M."/>
            <person name="Carver A."/>
            <person name="Chen C."/>
            <person name="Cichocki N."/>
            <person name="Clum A."/>
            <person name="Culley D."/>
            <person name="Crous P.W."/>
            <person name="Fauchery L."/>
            <person name="Girlanda M."/>
            <person name="Hayes R."/>
            <person name="Keri Z."/>
            <person name="Labutti K."/>
            <person name="Lipzen A."/>
            <person name="Lombard V."/>
            <person name="Magnuson J."/>
            <person name="Maillard F."/>
            <person name="Morin E."/>
            <person name="Murat C."/>
            <person name="Nolan M."/>
            <person name="Ohm R."/>
            <person name="Pangilinan J."/>
            <person name="Pereira M."/>
            <person name="Perotto S."/>
            <person name="Peter M."/>
            <person name="Riley R."/>
            <person name="Sitrit Y."/>
            <person name="Stielow B."/>
            <person name="Szollosi G."/>
            <person name="Zifcakova L."/>
            <person name="Stursova M."/>
            <person name="Spatafora J.W."/>
            <person name="Tedersoo L."/>
            <person name="Vaario L.-M."/>
            <person name="Yamada A."/>
            <person name="Yan M."/>
            <person name="Wang P."/>
            <person name="Xu J."/>
            <person name="Bruns T."/>
            <person name="Baldrian P."/>
            <person name="Vilgalys R."/>
            <person name="Henrissat B."/>
            <person name="Grigoriev I.V."/>
            <person name="Hibbett D."/>
            <person name="Nagy L.G."/>
            <person name="Martin F.M."/>
        </authorList>
    </citation>
    <scope>NUCLEOTIDE SEQUENCE</scope>
    <source>
        <strain evidence="1">P2</strain>
    </source>
</reference>
<name>A0ACB6ZAD3_THEGA</name>
<gene>
    <name evidence="1" type="ORF">BDM02DRAFT_2979133</name>
</gene>
<keyword evidence="2" id="KW-1185">Reference proteome</keyword>
<evidence type="ECO:0000313" key="2">
    <source>
        <dbReference type="Proteomes" id="UP000886501"/>
    </source>
</evidence>